<dbReference type="PATRIC" id="fig|1120926.3.peg.342"/>
<accession>N8ZUB0</accession>
<proteinExistence type="predicted"/>
<sequence>MDMNKQTSLPDFKSLFKLGSSLLFVSLLTACGGGSGGTSSAQTDSKTTVNPSPQPSPDLEVKPNPKPSIEYTKINGTLYTFGDIFNQGNAKIEAKCLNNTGFKTSTVTDIYGDWAGEIDKSQLPCKIKAETKNDVYYSYITKADEKLKINPLTSILIIHATKKLPEDWYASADQLSIQDVEQANNAVKNELKLKQYKLDDELNLLNSNYYDLLESLKESVNKSLSFNGYNGLVPLIKEGKISAIPYAPEDYVRLKINYSACSGVAYQGNTKLVTHCTETLMPDFVSRKLVQKNKSICEIQKQGEDLSIKSDQYEYKVKLNGQALDKITDGYATMNTLLLAEGNQRMEILFQYDLLVGAAAYQVDSAGKMIGVINCN</sequence>
<dbReference type="HOGENOM" id="CLU_709091_0_0_6"/>
<dbReference type="Proteomes" id="UP000013117">
    <property type="component" value="Unassembled WGS sequence"/>
</dbReference>
<dbReference type="PROSITE" id="PS51257">
    <property type="entry name" value="PROKAR_LIPOPROTEIN"/>
    <property type="match status" value="1"/>
</dbReference>
<evidence type="ECO:0008006" key="4">
    <source>
        <dbReference type="Google" id="ProtNLM"/>
    </source>
</evidence>
<dbReference type="STRING" id="202952.GCA_000747725_03238"/>
<evidence type="ECO:0000313" key="3">
    <source>
        <dbReference type="Proteomes" id="UP000013117"/>
    </source>
</evidence>
<name>N8ZUB0_9GAMM</name>
<dbReference type="EMBL" id="APPN01000045">
    <property type="protein sequence ID" value="ENV35343.1"/>
    <property type="molecule type" value="Genomic_DNA"/>
</dbReference>
<comment type="caution">
    <text evidence="2">The sequence shown here is derived from an EMBL/GenBank/DDBJ whole genome shotgun (WGS) entry which is preliminary data.</text>
</comment>
<evidence type="ECO:0000313" key="2">
    <source>
        <dbReference type="EMBL" id="ENV35343.1"/>
    </source>
</evidence>
<dbReference type="eggNOG" id="ENOG50336GD">
    <property type="taxonomic scope" value="Bacteria"/>
</dbReference>
<reference evidence="2 3" key="1">
    <citation type="submission" date="2013-02" db="EMBL/GenBank/DDBJ databases">
        <title>The Genome Sequence of Acinetobacter gerneri CIP 107464.</title>
        <authorList>
            <consortium name="The Broad Institute Genome Sequencing Platform"/>
            <consortium name="The Broad Institute Genome Sequencing Center for Infectious Disease"/>
            <person name="Cerqueira G."/>
            <person name="Feldgarden M."/>
            <person name="Courvalin P."/>
            <person name="Perichon B."/>
            <person name="Grillot-Courvalin C."/>
            <person name="Clermont D."/>
            <person name="Rocha E."/>
            <person name="Yoon E.-J."/>
            <person name="Nemec A."/>
            <person name="Walker B."/>
            <person name="Young S.K."/>
            <person name="Zeng Q."/>
            <person name="Gargeya S."/>
            <person name="Fitzgerald M."/>
            <person name="Haas B."/>
            <person name="Abouelleil A."/>
            <person name="Alvarado L."/>
            <person name="Arachchi H.M."/>
            <person name="Berlin A.M."/>
            <person name="Chapman S.B."/>
            <person name="Dewar J."/>
            <person name="Goldberg J."/>
            <person name="Griggs A."/>
            <person name="Gujja S."/>
            <person name="Hansen M."/>
            <person name="Howarth C."/>
            <person name="Imamovic A."/>
            <person name="Larimer J."/>
            <person name="McCowan C."/>
            <person name="Murphy C."/>
            <person name="Neiman D."/>
            <person name="Pearson M."/>
            <person name="Priest M."/>
            <person name="Roberts A."/>
            <person name="Saif S."/>
            <person name="Shea T."/>
            <person name="Sisk P."/>
            <person name="Sykes S."/>
            <person name="Wortman J."/>
            <person name="Nusbaum C."/>
            <person name="Birren B."/>
        </authorList>
    </citation>
    <scope>NUCLEOTIDE SEQUENCE [LARGE SCALE GENOMIC DNA]</scope>
    <source>
        <strain evidence="2 3">CIP 107464</strain>
    </source>
</reference>
<evidence type="ECO:0000256" key="1">
    <source>
        <dbReference type="SAM" id="MobiDB-lite"/>
    </source>
</evidence>
<keyword evidence="3" id="KW-1185">Reference proteome</keyword>
<feature type="region of interest" description="Disordered" evidence="1">
    <location>
        <begin position="37"/>
        <end position="66"/>
    </location>
</feature>
<gene>
    <name evidence="2" type="ORF">F960_00381</name>
</gene>
<protein>
    <recommendedName>
        <fullName evidence="4">Lipoprotein</fullName>
    </recommendedName>
</protein>
<organism evidence="2 3">
    <name type="scientific">Acinetobacter gerneri DSM 14967 = CIP 107464 = MTCC 9824</name>
    <dbReference type="NCBI Taxonomy" id="1120926"/>
    <lineage>
        <taxon>Bacteria</taxon>
        <taxon>Pseudomonadati</taxon>
        <taxon>Pseudomonadota</taxon>
        <taxon>Gammaproteobacteria</taxon>
        <taxon>Moraxellales</taxon>
        <taxon>Moraxellaceae</taxon>
        <taxon>Acinetobacter</taxon>
    </lineage>
</organism>
<dbReference type="AlphaFoldDB" id="N8ZUB0"/>
<feature type="compositionally biased region" description="Polar residues" evidence="1">
    <location>
        <begin position="42"/>
        <end position="51"/>
    </location>
</feature>